<gene>
    <name evidence="1" type="ORF">BpHYR1_032990</name>
</gene>
<accession>A0A3M7REW4</accession>
<comment type="caution">
    <text evidence="1">The sequence shown here is derived from an EMBL/GenBank/DDBJ whole genome shotgun (WGS) entry which is preliminary data.</text>
</comment>
<dbReference type="AlphaFoldDB" id="A0A3M7REW4"/>
<name>A0A3M7REW4_BRAPC</name>
<dbReference type="EMBL" id="REGN01003547">
    <property type="protein sequence ID" value="RNA22060.1"/>
    <property type="molecule type" value="Genomic_DNA"/>
</dbReference>
<dbReference type="Proteomes" id="UP000276133">
    <property type="component" value="Unassembled WGS sequence"/>
</dbReference>
<protein>
    <submittedName>
        <fullName evidence="1">Uncharacterized protein</fullName>
    </submittedName>
</protein>
<keyword evidence="2" id="KW-1185">Reference proteome</keyword>
<organism evidence="1 2">
    <name type="scientific">Brachionus plicatilis</name>
    <name type="common">Marine rotifer</name>
    <name type="synonym">Brachionus muelleri</name>
    <dbReference type="NCBI Taxonomy" id="10195"/>
    <lineage>
        <taxon>Eukaryota</taxon>
        <taxon>Metazoa</taxon>
        <taxon>Spiralia</taxon>
        <taxon>Gnathifera</taxon>
        <taxon>Rotifera</taxon>
        <taxon>Eurotatoria</taxon>
        <taxon>Monogononta</taxon>
        <taxon>Pseudotrocha</taxon>
        <taxon>Ploima</taxon>
        <taxon>Brachionidae</taxon>
        <taxon>Brachionus</taxon>
    </lineage>
</organism>
<proteinExistence type="predicted"/>
<evidence type="ECO:0000313" key="1">
    <source>
        <dbReference type="EMBL" id="RNA22060.1"/>
    </source>
</evidence>
<evidence type="ECO:0000313" key="2">
    <source>
        <dbReference type="Proteomes" id="UP000276133"/>
    </source>
</evidence>
<reference evidence="1 2" key="1">
    <citation type="journal article" date="2018" name="Sci. Rep.">
        <title>Genomic signatures of local adaptation to the degree of environmental predictability in rotifers.</title>
        <authorList>
            <person name="Franch-Gras L."/>
            <person name="Hahn C."/>
            <person name="Garcia-Roger E.M."/>
            <person name="Carmona M.J."/>
            <person name="Serra M."/>
            <person name="Gomez A."/>
        </authorList>
    </citation>
    <scope>NUCLEOTIDE SEQUENCE [LARGE SCALE GENOMIC DNA]</scope>
    <source>
        <strain evidence="1">HYR1</strain>
    </source>
</reference>
<sequence length="127" mass="14802">MLLNQNLTFDLLSMQIFNGIYLQKSCKTTSRLGYRFYANSLLTILFKKELTIYSMHSSNFLVYNSFNSFTLGTKFLSSALCSSFPRICQIDNLCCIFILPLKENRHLINYQFSGHNKCDVAKYRCFN</sequence>